<keyword evidence="1" id="KW-1133">Transmembrane helix</keyword>
<dbReference type="ExpressionAtlas" id="A0A2K3DAX2">
    <property type="expression patterns" value="baseline and differential"/>
</dbReference>
<dbReference type="Proteomes" id="UP000006906">
    <property type="component" value="Chromosome 10"/>
</dbReference>
<keyword evidence="3" id="KW-1185">Reference proteome</keyword>
<dbReference type="AlphaFoldDB" id="A0A2K3DAX2"/>
<evidence type="ECO:0000313" key="3">
    <source>
        <dbReference type="Proteomes" id="UP000006906"/>
    </source>
</evidence>
<sequence>MSDEVLEQISEAELDDETGSQTGTVFLLKFLAETWGESGKAVVQQFLVFYALMLVGFLFLYLMMRSTTQLREIRKNIAETLREQRNRKFDEEAYRNLPGGGYF</sequence>
<dbReference type="OrthoDB" id="523781at2759"/>
<proteinExistence type="predicted"/>
<name>A0A2K3DAX2_CHLRE</name>
<dbReference type="Gramene" id="PNW77680">
    <property type="protein sequence ID" value="PNW77680"/>
    <property type="gene ID" value="CHLRE_10g447000v5"/>
</dbReference>
<dbReference type="PaxDb" id="3055-EDP07791"/>
<gene>
    <name evidence="2" type="ORF">CHLRE_10g447000v5</name>
</gene>
<organism evidence="2 3">
    <name type="scientific">Chlamydomonas reinhardtii</name>
    <name type="common">Chlamydomonas smithii</name>
    <dbReference type="NCBI Taxonomy" id="3055"/>
    <lineage>
        <taxon>Eukaryota</taxon>
        <taxon>Viridiplantae</taxon>
        <taxon>Chlorophyta</taxon>
        <taxon>core chlorophytes</taxon>
        <taxon>Chlorophyceae</taxon>
        <taxon>CS clade</taxon>
        <taxon>Chlamydomonadales</taxon>
        <taxon>Chlamydomonadaceae</taxon>
        <taxon>Chlamydomonas</taxon>
    </lineage>
</organism>
<dbReference type="RefSeq" id="XP_042920296.1">
    <property type="nucleotide sequence ID" value="XM_043066899.1"/>
</dbReference>
<evidence type="ECO:0000256" key="1">
    <source>
        <dbReference type="SAM" id="Phobius"/>
    </source>
</evidence>
<dbReference type="InParanoid" id="A0A2K3DAX2"/>
<dbReference type="KEGG" id="cre:CHLRE_10g447000v5"/>
<protein>
    <submittedName>
        <fullName evidence="2">Uncharacterized protein</fullName>
    </submittedName>
</protein>
<dbReference type="EMBL" id="CM008971">
    <property type="protein sequence ID" value="PNW77680.1"/>
    <property type="molecule type" value="Genomic_DNA"/>
</dbReference>
<dbReference type="GeneID" id="5723854"/>
<accession>A0A2K3DAX2</accession>
<keyword evidence="1" id="KW-0812">Transmembrane</keyword>
<evidence type="ECO:0000313" key="2">
    <source>
        <dbReference type="EMBL" id="PNW77680.1"/>
    </source>
</evidence>
<feature type="transmembrane region" description="Helical" evidence="1">
    <location>
        <begin position="46"/>
        <end position="64"/>
    </location>
</feature>
<reference evidence="2 3" key="1">
    <citation type="journal article" date="2007" name="Science">
        <title>The Chlamydomonas genome reveals the evolution of key animal and plant functions.</title>
        <authorList>
            <person name="Merchant S.S."/>
            <person name="Prochnik S.E."/>
            <person name="Vallon O."/>
            <person name="Harris E.H."/>
            <person name="Karpowicz S.J."/>
            <person name="Witman G.B."/>
            <person name="Terry A."/>
            <person name="Salamov A."/>
            <person name="Fritz-Laylin L.K."/>
            <person name="Marechal-Drouard L."/>
            <person name="Marshall W.F."/>
            <person name="Qu L.H."/>
            <person name="Nelson D.R."/>
            <person name="Sanderfoot A.A."/>
            <person name="Spalding M.H."/>
            <person name="Kapitonov V.V."/>
            <person name="Ren Q."/>
            <person name="Ferris P."/>
            <person name="Lindquist E."/>
            <person name="Shapiro H."/>
            <person name="Lucas S.M."/>
            <person name="Grimwood J."/>
            <person name="Schmutz J."/>
            <person name="Cardol P."/>
            <person name="Cerutti H."/>
            <person name="Chanfreau G."/>
            <person name="Chen C.L."/>
            <person name="Cognat V."/>
            <person name="Croft M.T."/>
            <person name="Dent R."/>
            <person name="Dutcher S."/>
            <person name="Fernandez E."/>
            <person name="Fukuzawa H."/>
            <person name="Gonzalez-Ballester D."/>
            <person name="Gonzalez-Halphen D."/>
            <person name="Hallmann A."/>
            <person name="Hanikenne M."/>
            <person name="Hippler M."/>
            <person name="Inwood W."/>
            <person name="Jabbari K."/>
            <person name="Kalanon M."/>
            <person name="Kuras R."/>
            <person name="Lefebvre P.A."/>
            <person name="Lemaire S.D."/>
            <person name="Lobanov A.V."/>
            <person name="Lohr M."/>
            <person name="Manuell A."/>
            <person name="Meier I."/>
            <person name="Mets L."/>
            <person name="Mittag M."/>
            <person name="Mittelmeier T."/>
            <person name="Moroney J.V."/>
            <person name="Moseley J."/>
            <person name="Napoli C."/>
            <person name="Nedelcu A.M."/>
            <person name="Niyogi K."/>
            <person name="Novoselov S.V."/>
            <person name="Paulsen I.T."/>
            <person name="Pazour G."/>
            <person name="Purton S."/>
            <person name="Ral J.P."/>
            <person name="Riano-Pachon D.M."/>
            <person name="Riekhof W."/>
            <person name="Rymarquis L."/>
            <person name="Schroda M."/>
            <person name="Stern D."/>
            <person name="Umen J."/>
            <person name="Willows R."/>
            <person name="Wilson N."/>
            <person name="Zimmer S.L."/>
            <person name="Allmer J."/>
            <person name="Balk J."/>
            <person name="Bisova K."/>
            <person name="Chen C.J."/>
            <person name="Elias M."/>
            <person name="Gendler K."/>
            <person name="Hauser C."/>
            <person name="Lamb M.R."/>
            <person name="Ledford H."/>
            <person name="Long J.C."/>
            <person name="Minagawa J."/>
            <person name="Page M.D."/>
            <person name="Pan J."/>
            <person name="Pootakham W."/>
            <person name="Roje S."/>
            <person name="Rose A."/>
            <person name="Stahlberg E."/>
            <person name="Terauchi A.M."/>
            <person name="Yang P."/>
            <person name="Ball S."/>
            <person name="Bowler C."/>
            <person name="Dieckmann C.L."/>
            <person name="Gladyshev V.N."/>
            <person name="Green P."/>
            <person name="Jorgensen R."/>
            <person name="Mayfield S."/>
            <person name="Mueller-Roeber B."/>
            <person name="Rajamani S."/>
            <person name="Sayre R.T."/>
            <person name="Brokstein P."/>
            <person name="Dubchak I."/>
            <person name="Goodstein D."/>
            <person name="Hornick L."/>
            <person name="Huang Y.W."/>
            <person name="Jhaveri J."/>
            <person name="Luo Y."/>
            <person name="Martinez D."/>
            <person name="Ngau W.C."/>
            <person name="Otillar B."/>
            <person name="Poliakov A."/>
            <person name="Porter A."/>
            <person name="Szajkowski L."/>
            <person name="Werner G."/>
            <person name="Zhou K."/>
            <person name="Grigoriev I.V."/>
            <person name="Rokhsar D.S."/>
            <person name="Grossman A.R."/>
        </authorList>
    </citation>
    <scope>NUCLEOTIDE SEQUENCE [LARGE SCALE GENOMIC DNA]</scope>
    <source>
        <strain evidence="3">CC-503</strain>
    </source>
</reference>
<keyword evidence="1" id="KW-0472">Membrane</keyword>